<dbReference type="AlphaFoldDB" id="A0A1G7W9K0"/>
<organism evidence="1 2">
    <name type="scientific">Desulfosporosinus hippei DSM 8344</name>
    <dbReference type="NCBI Taxonomy" id="1121419"/>
    <lineage>
        <taxon>Bacteria</taxon>
        <taxon>Bacillati</taxon>
        <taxon>Bacillota</taxon>
        <taxon>Clostridia</taxon>
        <taxon>Eubacteriales</taxon>
        <taxon>Desulfitobacteriaceae</taxon>
        <taxon>Desulfosporosinus</taxon>
    </lineage>
</organism>
<keyword evidence="2" id="KW-1185">Reference proteome</keyword>
<protein>
    <submittedName>
        <fullName evidence="1">Uncharacterized protein</fullName>
    </submittedName>
</protein>
<evidence type="ECO:0000313" key="1">
    <source>
        <dbReference type="EMBL" id="SDG68519.1"/>
    </source>
</evidence>
<sequence>MEKNSLINIPHFTIASDEVLEKSRHMDHAVN</sequence>
<name>A0A1G7W9K0_9FIRM</name>
<accession>A0A1G7W9K0</accession>
<dbReference type="Proteomes" id="UP000198656">
    <property type="component" value="Unassembled WGS sequence"/>
</dbReference>
<evidence type="ECO:0000313" key="2">
    <source>
        <dbReference type="Proteomes" id="UP000198656"/>
    </source>
</evidence>
<dbReference type="EMBL" id="FNCP01000005">
    <property type="protein sequence ID" value="SDG68519.1"/>
    <property type="molecule type" value="Genomic_DNA"/>
</dbReference>
<proteinExistence type="predicted"/>
<reference evidence="2" key="1">
    <citation type="submission" date="2016-10" db="EMBL/GenBank/DDBJ databases">
        <authorList>
            <person name="Varghese N."/>
            <person name="Submissions S."/>
        </authorList>
    </citation>
    <scope>NUCLEOTIDE SEQUENCE [LARGE SCALE GENOMIC DNA]</scope>
    <source>
        <strain evidence="2">DSM 8344</strain>
    </source>
</reference>
<gene>
    <name evidence="1" type="ORF">SAMN05443529_10571</name>
</gene>